<comment type="similarity">
    <text evidence="2 12">Belongs to the CorA metal ion transporter (MIT) (TC 1.A.35) family.</text>
</comment>
<evidence type="ECO:0000313" key="13">
    <source>
        <dbReference type="EMBL" id="EEF57729.1"/>
    </source>
</evidence>
<gene>
    <name evidence="12" type="primary">corA</name>
    <name evidence="13" type="ORF">Cflav_PD0791</name>
</gene>
<dbReference type="GO" id="GO:0005886">
    <property type="term" value="C:plasma membrane"/>
    <property type="evidence" value="ECO:0007669"/>
    <property type="project" value="UniProtKB-SubCell"/>
</dbReference>
<dbReference type="OrthoDB" id="9803416at2"/>
<dbReference type="AlphaFoldDB" id="B9XR33"/>
<comment type="catalytic activity">
    <reaction evidence="10">
        <text>Mg(2+)(in) = Mg(2+)(out)</text>
        <dbReference type="Rhea" id="RHEA:29827"/>
        <dbReference type="ChEBI" id="CHEBI:18420"/>
    </reaction>
</comment>
<dbReference type="GO" id="GO:0015087">
    <property type="term" value="F:cobalt ion transmembrane transporter activity"/>
    <property type="evidence" value="ECO:0007669"/>
    <property type="project" value="UniProtKB-UniRule"/>
</dbReference>
<evidence type="ECO:0000256" key="1">
    <source>
        <dbReference type="ARBA" id="ARBA00004651"/>
    </source>
</evidence>
<evidence type="ECO:0000256" key="11">
    <source>
        <dbReference type="ARBA" id="ARBA00045497"/>
    </source>
</evidence>
<keyword evidence="9 12" id="KW-0472">Membrane</keyword>
<dbReference type="GO" id="GO:0000287">
    <property type="term" value="F:magnesium ion binding"/>
    <property type="evidence" value="ECO:0007669"/>
    <property type="project" value="TreeGrafter"/>
</dbReference>
<evidence type="ECO:0000256" key="2">
    <source>
        <dbReference type="ARBA" id="ARBA00009765"/>
    </source>
</evidence>
<evidence type="ECO:0000256" key="4">
    <source>
        <dbReference type="ARBA" id="ARBA00022475"/>
    </source>
</evidence>
<dbReference type="InterPro" id="IPR045861">
    <property type="entry name" value="CorA_cytoplasmic_dom"/>
</dbReference>
<dbReference type="Gene3D" id="3.30.460.20">
    <property type="entry name" value="CorA soluble domain-like"/>
    <property type="match status" value="1"/>
</dbReference>
<organism evidence="13 14">
    <name type="scientific">Pedosphaera parvula (strain Ellin514)</name>
    <dbReference type="NCBI Taxonomy" id="320771"/>
    <lineage>
        <taxon>Bacteria</taxon>
        <taxon>Pseudomonadati</taxon>
        <taxon>Verrucomicrobiota</taxon>
        <taxon>Pedosphaerae</taxon>
        <taxon>Pedosphaerales</taxon>
        <taxon>Pedosphaeraceae</taxon>
        <taxon>Pedosphaera</taxon>
    </lineage>
</organism>
<sequence>MIRSFAFTTQGKLHSKDFQINLMPSLLADASLFLWVDLEKATGEESRQILDEVFHFHPLSIEDCIAESPTPKVEEYNPGEYDRFASYLFMVIHAVDYSRKNGFFATKELNFFLGEKFLVTYHDVPLQPITSAEELCLKGATHVARSPDRIAHTLLDYVVDHYNPALNELSEEMANVEAQALQNPNKKTLNTILRLKKKVNRLRQIMGPQRDVMARVARGEFKVIHADLVPYYRDVYDGLVRISELAQSYTDSLTGILQVYLNMSSNQTGEVVKLLTLITVITTPLMMIGTWYGMNFKDMPELSWRHAYPIAGGIMILSTGATYWYFKKKKWF</sequence>
<evidence type="ECO:0000256" key="8">
    <source>
        <dbReference type="ARBA" id="ARBA00023065"/>
    </source>
</evidence>
<keyword evidence="4 12" id="KW-1003">Cell membrane</keyword>
<dbReference type="CDD" id="cd12822">
    <property type="entry name" value="TmCorA-like"/>
    <property type="match status" value="1"/>
</dbReference>
<evidence type="ECO:0000256" key="6">
    <source>
        <dbReference type="ARBA" id="ARBA00022842"/>
    </source>
</evidence>
<comment type="subcellular location">
    <subcellularLocation>
        <location evidence="1">Cell membrane</location>
        <topology evidence="1">Multi-pass membrane protein</topology>
    </subcellularLocation>
    <subcellularLocation>
        <location evidence="12">Membrane</location>
        <topology evidence="12">Multi-pass membrane protein</topology>
    </subcellularLocation>
</comment>
<reference evidence="13 14" key="1">
    <citation type="journal article" date="2011" name="J. Bacteriol.">
        <title>Genome sequence of 'Pedosphaera parvula' Ellin514, an aerobic Verrucomicrobial isolate from pasture soil.</title>
        <authorList>
            <person name="Kant R."/>
            <person name="van Passel M.W."/>
            <person name="Sangwan P."/>
            <person name="Palva A."/>
            <person name="Lucas S."/>
            <person name="Copeland A."/>
            <person name="Lapidus A."/>
            <person name="Glavina Del Rio T."/>
            <person name="Dalin E."/>
            <person name="Tice H."/>
            <person name="Bruce D."/>
            <person name="Goodwin L."/>
            <person name="Pitluck S."/>
            <person name="Chertkov O."/>
            <person name="Larimer F.W."/>
            <person name="Land M.L."/>
            <person name="Hauser L."/>
            <person name="Brettin T.S."/>
            <person name="Detter J.C."/>
            <person name="Han S."/>
            <person name="de Vos W.M."/>
            <person name="Janssen P.H."/>
            <person name="Smidt H."/>
        </authorList>
    </citation>
    <scope>NUCLEOTIDE SEQUENCE [LARGE SCALE GENOMIC DNA]</scope>
    <source>
        <strain evidence="13 14">Ellin514</strain>
    </source>
</reference>
<keyword evidence="14" id="KW-1185">Reference proteome</keyword>
<evidence type="ECO:0000256" key="3">
    <source>
        <dbReference type="ARBA" id="ARBA00022448"/>
    </source>
</evidence>
<comment type="caution">
    <text evidence="13">The sequence shown here is derived from an EMBL/GenBank/DDBJ whole genome shotgun (WGS) entry which is preliminary data.</text>
</comment>
<dbReference type="EMBL" id="ABOX02000059">
    <property type="protein sequence ID" value="EEF57729.1"/>
    <property type="molecule type" value="Genomic_DNA"/>
</dbReference>
<keyword evidence="8 12" id="KW-0406">Ion transport</keyword>
<dbReference type="GO" id="GO:0050897">
    <property type="term" value="F:cobalt ion binding"/>
    <property type="evidence" value="ECO:0007669"/>
    <property type="project" value="TreeGrafter"/>
</dbReference>
<comment type="function">
    <text evidence="11">Mediates influx of magnesium ions. Alternates between open and closed states. Activated by low cytoplasmic Mg(2+) levels. Inactive when cytoplasmic Mg(2+) levels are high.</text>
</comment>
<dbReference type="NCBIfam" id="TIGR00383">
    <property type="entry name" value="corA"/>
    <property type="match status" value="1"/>
</dbReference>
<dbReference type="FunFam" id="1.20.58.340:FF:000004">
    <property type="entry name" value="Magnesium transport protein CorA"/>
    <property type="match status" value="1"/>
</dbReference>
<dbReference type="SUPFAM" id="SSF144083">
    <property type="entry name" value="Magnesium transport protein CorA, transmembrane region"/>
    <property type="match status" value="1"/>
</dbReference>
<evidence type="ECO:0000256" key="5">
    <source>
        <dbReference type="ARBA" id="ARBA00022692"/>
    </source>
</evidence>
<evidence type="ECO:0000256" key="12">
    <source>
        <dbReference type="RuleBase" id="RU362010"/>
    </source>
</evidence>
<dbReference type="PANTHER" id="PTHR46494:SF1">
    <property type="entry name" value="CORA FAMILY METAL ION TRANSPORTER (EUROFUNG)"/>
    <property type="match status" value="1"/>
</dbReference>
<name>B9XR33_PEDPL</name>
<protein>
    <recommendedName>
        <fullName evidence="12">Magnesium transport protein CorA</fullName>
    </recommendedName>
</protein>
<evidence type="ECO:0000256" key="9">
    <source>
        <dbReference type="ARBA" id="ARBA00023136"/>
    </source>
</evidence>
<evidence type="ECO:0000256" key="10">
    <source>
        <dbReference type="ARBA" id="ARBA00034269"/>
    </source>
</evidence>
<dbReference type="SUPFAM" id="SSF143865">
    <property type="entry name" value="CorA soluble domain-like"/>
    <property type="match status" value="1"/>
</dbReference>
<dbReference type="Pfam" id="PF01544">
    <property type="entry name" value="CorA"/>
    <property type="match status" value="1"/>
</dbReference>
<dbReference type="Gene3D" id="1.20.58.340">
    <property type="entry name" value="Magnesium transport protein CorA, transmembrane region"/>
    <property type="match status" value="2"/>
</dbReference>
<keyword evidence="5 12" id="KW-0812">Transmembrane</keyword>
<dbReference type="PANTHER" id="PTHR46494">
    <property type="entry name" value="CORA FAMILY METAL ION TRANSPORTER (EUROFUNG)"/>
    <property type="match status" value="1"/>
</dbReference>
<feature type="transmembrane region" description="Helical" evidence="12">
    <location>
        <begin position="271"/>
        <end position="294"/>
    </location>
</feature>
<dbReference type="Proteomes" id="UP000003688">
    <property type="component" value="Unassembled WGS sequence"/>
</dbReference>
<evidence type="ECO:0000313" key="14">
    <source>
        <dbReference type="Proteomes" id="UP000003688"/>
    </source>
</evidence>
<dbReference type="InterPro" id="IPR004488">
    <property type="entry name" value="Mg/Co-transport_prot_CorA"/>
</dbReference>
<keyword evidence="6 12" id="KW-0460">Magnesium</keyword>
<dbReference type="STRING" id="320771.Cflav_PD0791"/>
<dbReference type="GO" id="GO:0015095">
    <property type="term" value="F:magnesium ion transmembrane transporter activity"/>
    <property type="evidence" value="ECO:0007669"/>
    <property type="project" value="UniProtKB-UniRule"/>
</dbReference>
<evidence type="ECO:0000256" key="7">
    <source>
        <dbReference type="ARBA" id="ARBA00022989"/>
    </source>
</evidence>
<accession>B9XR33</accession>
<dbReference type="InterPro" id="IPR045863">
    <property type="entry name" value="CorA_TM1_TM2"/>
</dbReference>
<keyword evidence="7 12" id="KW-1133">Transmembrane helix</keyword>
<proteinExistence type="inferred from homology"/>
<feature type="transmembrane region" description="Helical" evidence="12">
    <location>
        <begin position="306"/>
        <end position="326"/>
    </location>
</feature>
<dbReference type="InterPro" id="IPR002523">
    <property type="entry name" value="MgTranspt_CorA/ZnTranspt_ZntB"/>
</dbReference>
<keyword evidence="3 12" id="KW-0813">Transport</keyword>
<dbReference type="RefSeq" id="WP_007418268.1">
    <property type="nucleotide sequence ID" value="NZ_ABOX02000059.1"/>
</dbReference>